<dbReference type="RefSeq" id="WP_347813136.1">
    <property type="nucleotide sequence ID" value="NZ_SNWH01000034.1"/>
</dbReference>
<keyword evidence="2" id="KW-1003">Cell membrane</keyword>
<keyword evidence="9" id="KW-0407">Ion channel</keyword>
<keyword evidence="3" id="KW-0997">Cell inner membrane</keyword>
<dbReference type="PANTHER" id="PTHR28259">
    <property type="entry name" value="FLUORIDE EXPORT PROTEIN 1-RELATED"/>
    <property type="match status" value="1"/>
</dbReference>
<gene>
    <name evidence="13" type="ORF">DFO68_13413</name>
</gene>
<feature type="transmembrane region" description="Helical" evidence="12">
    <location>
        <begin position="12"/>
        <end position="36"/>
    </location>
</feature>
<keyword evidence="5 12" id="KW-1133">Transmembrane helix</keyword>
<keyword evidence="7" id="KW-0813">Transport</keyword>
<dbReference type="GO" id="GO:0005886">
    <property type="term" value="C:plasma membrane"/>
    <property type="evidence" value="ECO:0007669"/>
    <property type="project" value="UniProtKB-SubCell"/>
</dbReference>
<evidence type="ECO:0000256" key="5">
    <source>
        <dbReference type="ARBA" id="ARBA00022989"/>
    </source>
</evidence>
<feature type="transmembrane region" description="Helical" evidence="12">
    <location>
        <begin position="75"/>
        <end position="93"/>
    </location>
</feature>
<evidence type="ECO:0000256" key="12">
    <source>
        <dbReference type="SAM" id="Phobius"/>
    </source>
</evidence>
<reference evidence="13 14" key="1">
    <citation type="submission" date="2019-03" db="EMBL/GenBank/DDBJ databases">
        <title>Freshwater and sediment microbial communities from various areas in North America, analyzing microbe dynamics in response to fracking.</title>
        <authorList>
            <person name="Lamendella R."/>
        </authorList>
    </citation>
    <scope>NUCLEOTIDE SEQUENCE [LARGE SCALE GENOMIC DNA]</scope>
    <source>
        <strain evidence="13 14">1_TX</strain>
    </source>
</reference>
<name>A0A4R6GPT0_9GAMM</name>
<organism evidence="13 14">
    <name type="scientific">Halomonas ventosae</name>
    <dbReference type="NCBI Taxonomy" id="229007"/>
    <lineage>
        <taxon>Bacteria</taxon>
        <taxon>Pseudomonadati</taxon>
        <taxon>Pseudomonadota</taxon>
        <taxon>Gammaproteobacteria</taxon>
        <taxon>Oceanospirillales</taxon>
        <taxon>Halomonadaceae</taxon>
        <taxon>Halomonas</taxon>
    </lineage>
</organism>
<dbReference type="GO" id="GO:1903425">
    <property type="term" value="F:fluoride transmembrane transporter activity"/>
    <property type="evidence" value="ECO:0007669"/>
    <property type="project" value="TreeGrafter"/>
</dbReference>
<evidence type="ECO:0000256" key="2">
    <source>
        <dbReference type="ARBA" id="ARBA00022475"/>
    </source>
</evidence>
<evidence type="ECO:0000256" key="4">
    <source>
        <dbReference type="ARBA" id="ARBA00022692"/>
    </source>
</evidence>
<feature type="non-terminal residue" evidence="13">
    <location>
        <position position="1"/>
    </location>
</feature>
<keyword evidence="14" id="KW-1185">Reference proteome</keyword>
<dbReference type="InterPro" id="IPR003691">
    <property type="entry name" value="FluC"/>
</dbReference>
<evidence type="ECO:0000256" key="3">
    <source>
        <dbReference type="ARBA" id="ARBA00022519"/>
    </source>
</evidence>
<evidence type="ECO:0000256" key="8">
    <source>
        <dbReference type="ARBA" id="ARBA00023136"/>
    </source>
</evidence>
<evidence type="ECO:0000256" key="1">
    <source>
        <dbReference type="ARBA" id="ARBA00004651"/>
    </source>
</evidence>
<keyword evidence="7" id="KW-0406">Ion transport</keyword>
<comment type="caution">
    <text evidence="13">The sequence shown here is derived from an EMBL/GenBank/DDBJ whole genome shotgun (WGS) entry which is preliminary data.</text>
</comment>
<keyword evidence="8 12" id="KW-0472">Membrane</keyword>
<sequence>LAGRGGGLIAWRAYAAVGLGSALGATLRYLAALALAGPAFPWATLAVNGLGSWLIAGFAAYAAHRGHGRVARWEPFLMGGFCGGFTTFSLFGLETLQLWQAGRPWLALGYMLVSMPLWLTGAWLGQWLGRRAAARR</sequence>
<keyword evidence="4 12" id="KW-0812">Transmembrane</keyword>
<keyword evidence="6" id="KW-0915">Sodium</keyword>
<protein>
    <submittedName>
        <fullName evidence="13">Camphor resistance protein CrcB</fullName>
    </submittedName>
</protein>
<dbReference type="HAMAP" id="MF_00454">
    <property type="entry name" value="FluC"/>
    <property type="match status" value="1"/>
</dbReference>
<dbReference type="EMBL" id="SNWH01000034">
    <property type="protein sequence ID" value="TDN96630.1"/>
    <property type="molecule type" value="Genomic_DNA"/>
</dbReference>
<comment type="similarity">
    <text evidence="10">Belongs to the fluoride channel Fluc/FEX (TC 1.A.43) family.</text>
</comment>
<proteinExistence type="inferred from homology"/>
<dbReference type="AlphaFoldDB" id="A0A4R6GPT0"/>
<evidence type="ECO:0000256" key="7">
    <source>
        <dbReference type="ARBA" id="ARBA00023065"/>
    </source>
</evidence>
<evidence type="ECO:0000256" key="10">
    <source>
        <dbReference type="ARBA" id="ARBA00035120"/>
    </source>
</evidence>
<feature type="transmembrane region" description="Helical" evidence="12">
    <location>
        <begin position="105"/>
        <end position="128"/>
    </location>
</feature>
<feature type="transmembrane region" description="Helical" evidence="12">
    <location>
        <begin position="42"/>
        <end position="63"/>
    </location>
</feature>
<accession>A0A4R6GPT0</accession>
<comment type="catalytic activity">
    <reaction evidence="11">
        <text>fluoride(in) = fluoride(out)</text>
        <dbReference type="Rhea" id="RHEA:76159"/>
        <dbReference type="ChEBI" id="CHEBI:17051"/>
    </reaction>
    <physiologicalReaction direction="left-to-right" evidence="11">
        <dbReference type="Rhea" id="RHEA:76160"/>
    </physiologicalReaction>
</comment>
<evidence type="ECO:0000313" key="13">
    <source>
        <dbReference type="EMBL" id="TDN96630.1"/>
    </source>
</evidence>
<dbReference type="Pfam" id="PF02537">
    <property type="entry name" value="CRCB"/>
    <property type="match status" value="1"/>
</dbReference>
<dbReference type="PANTHER" id="PTHR28259:SF1">
    <property type="entry name" value="FLUORIDE EXPORT PROTEIN 1-RELATED"/>
    <property type="match status" value="1"/>
</dbReference>
<evidence type="ECO:0000256" key="9">
    <source>
        <dbReference type="ARBA" id="ARBA00023303"/>
    </source>
</evidence>
<evidence type="ECO:0000256" key="6">
    <source>
        <dbReference type="ARBA" id="ARBA00023053"/>
    </source>
</evidence>
<evidence type="ECO:0000313" key="14">
    <source>
        <dbReference type="Proteomes" id="UP000295150"/>
    </source>
</evidence>
<evidence type="ECO:0000256" key="11">
    <source>
        <dbReference type="ARBA" id="ARBA00035585"/>
    </source>
</evidence>
<comment type="subcellular location">
    <subcellularLocation>
        <location evidence="1">Cell membrane</location>
        <topology evidence="1">Multi-pass membrane protein</topology>
    </subcellularLocation>
</comment>
<dbReference type="Proteomes" id="UP000295150">
    <property type="component" value="Unassembled WGS sequence"/>
</dbReference>